<proteinExistence type="predicted"/>
<dbReference type="AlphaFoldDB" id="A0A559SP19"/>
<evidence type="ECO:0000313" key="2">
    <source>
        <dbReference type="Proteomes" id="UP000319824"/>
    </source>
</evidence>
<protein>
    <submittedName>
        <fullName evidence="1">Uncharacterized protein</fullName>
    </submittedName>
</protein>
<sequence>MTAEPRFEALKQTDKTWTIIDRRTGQPAERSGLILVGLEKRAVLGLIQILEQIEDAPKRIH</sequence>
<dbReference type="Proteomes" id="UP000319824">
    <property type="component" value="Unassembled WGS sequence"/>
</dbReference>
<organism evidence="1 2">
    <name type="scientific">Rhizobium mongolense USDA 1844</name>
    <dbReference type="NCBI Taxonomy" id="1079460"/>
    <lineage>
        <taxon>Bacteria</taxon>
        <taxon>Pseudomonadati</taxon>
        <taxon>Pseudomonadota</taxon>
        <taxon>Alphaproteobacteria</taxon>
        <taxon>Hyphomicrobiales</taxon>
        <taxon>Rhizobiaceae</taxon>
        <taxon>Rhizobium/Agrobacterium group</taxon>
        <taxon>Rhizobium</taxon>
    </lineage>
</organism>
<gene>
    <name evidence="1" type="ORF">BCL32_4315</name>
</gene>
<comment type="caution">
    <text evidence="1">The sequence shown here is derived from an EMBL/GenBank/DDBJ whole genome shotgun (WGS) entry which is preliminary data.</text>
</comment>
<reference evidence="1 2" key="1">
    <citation type="submission" date="2019-06" db="EMBL/GenBank/DDBJ databases">
        <title>Pac Bio to generate improved reference genome sequences for organisms with transposon mutant libraries (support for FEBA project).</title>
        <authorList>
            <person name="Blow M."/>
        </authorList>
    </citation>
    <scope>NUCLEOTIDE SEQUENCE [LARGE SCALE GENOMIC DNA]</scope>
    <source>
        <strain evidence="1 2">USDA 1844</strain>
    </source>
</reference>
<name>A0A559SP19_9HYPH</name>
<dbReference type="EMBL" id="VISO01000003">
    <property type="protein sequence ID" value="TVZ64111.1"/>
    <property type="molecule type" value="Genomic_DNA"/>
</dbReference>
<accession>A0A559SP19</accession>
<evidence type="ECO:0000313" key="1">
    <source>
        <dbReference type="EMBL" id="TVZ64111.1"/>
    </source>
</evidence>